<comment type="caution">
    <text evidence="1">The sequence shown here is derived from an EMBL/GenBank/DDBJ whole genome shotgun (WGS) entry which is preliminary data.</text>
</comment>
<dbReference type="Proteomes" id="UP000327493">
    <property type="component" value="Chromosome 2"/>
</dbReference>
<organism evidence="1 2">
    <name type="scientific">Etheostoma spectabile</name>
    <name type="common">orangethroat darter</name>
    <dbReference type="NCBI Taxonomy" id="54343"/>
    <lineage>
        <taxon>Eukaryota</taxon>
        <taxon>Metazoa</taxon>
        <taxon>Chordata</taxon>
        <taxon>Craniata</taxon>
        <taxon>Vertebrata</taxon>
        <taxon>Euteleostomi</taxon>
        <taxon>Actinopterygii</taxon>
        <taxon>Neopterygii</taxon>
        <taxon>Teleostei</taxon>
        <taxon>Neoteleostei</taxon>
        <taxon>Acanthomorphata</taxon>
        <taxon>Eupercaria</taxon>
        <taxon>Perciformes</taxon>
        <taxon>Percoidei</taxon>
        <taxon>Percidae</taxon>
        <taxon>Etheostomatinae</taxon>
        <taxon>Etheostoma</taxon>
    </lineage>
</organism>
<gene>
    <name evidence="1" type="ORF">FQN60_012390</name>
</gene>
<sequence>MQPDSTLSYVSNCFNQLYQASGIPLCYIAQNYLR</sequence>
<dbReference type="AlphaFoldDB" id="A0A5J5DPG8"/>
<dbReference type="EMBL" id="VOFY01000002">
    <property type="protein sequence ID" value="KAA8595255.1"/>
    <property type="molecule type" value="Genomic_DNA"/>
</dbReference>
<name>A0A5J5DPG8_9PERO</name>
<keyword evidence="2" id="KW-1185">Reference proteome</keyword>
<proteinExistence type="predicted"/>
<reference evidence="1 2" key="1">
    <citation type="submission" date="2019-08" db="EMBL/GenBank/DDBJ databases">
        <title>A chromosome-level genome assembly, high-density linkage maps, and genome scans reveal the genomic architecture of hybrid incompatibilities underlying speciation via character displacement in darters (Percidae: Etheostominae).</title>
        <authorList>
            <person name="Moran R.L."/>
            <person name="Catchen J.M."/>
            <person name="Fuller R.C."/>
        </authorList>
    </citation>
    <scope>NUCLEOTIDE SEQUENCE [LARGE SCALE GENOMIC DNA]</scope>
    <source>
        <strain evidence="1">EspeVRDwgs_2016</strain>
        <tissue evidence="1">Muscle</tissue>
    </source>
</reference>
<evidence type="ECO:0000313" key="1">
    <source>
        <dbReference type="EMBL" id="KAA8595255.1"/>
    </source>
</evidence>
<protein>
    <submittedName>
        <fullName evidence="1">Uncharacterized protein</fullName>
    </submittedName>
</protein>
<evidence type="ECO:0000313" key="2">
    <source>
        <dbReference type="Proteomes" id="UP000327493"/>
    </source>
</evidence>
<accession>A0A5J5DPG8</accession>